<dbReference type="EMBL" id="GGFJ01011863">
    <property type="protein sequence ID" value="MBW61004.1"/>
    <property type="molecule type" value="Transcribed_RNA"/>
</dbReference>
<sequence length="135" mass="15359">MWCFRFSLCPKSCAFRFRICAFNRLVGGVAAAAYEEMIEGPTMESSRKLNARRGTRPITMFTSSLRTQSHSYRLSVSVSHDLAKREQKPPAWLGLIVGQRDTKRRLCSRWCGCSKKATQKNGHPLDPVGHLSRRK</sequence>
<name>A0A2M4C6R0_9DIPT</name>
<accession>A0A2M4C6R0</accession>
<organism evidence="1">
    <name type="scientific">Anopheles marajoara</name>
    <dbReference type="NCBI Taxonomy" id="58244"/>
    <lineage>
        <taxon>Eukaryota</taxon>
        <taxon>Metazoa</taxon>
        <taxon>Ecdysozoa</taxon>
        <taxon>Arthropoda</taxon>
        <taxon>Hexapoda</taxon>
        <taxon>Insecta</taxon>
        <taxon>Pterygota</taxon>
        <taxon>Neoptera</taxon>
        <taxon>Endopterygota</taxon>
        <taxon>Diptera</taxon>
        <taxon>Nematocera</taxon>
        <taxon>Culicoidea</taxon>
        <taxon>Culicidae</taxon>
        <taxon>Anophelinae</taxon>
        <taxon>Anopheles</taxon>
    </lineage>
</organism>
<dbReference type="AlphaFoldDB" id="A0A2M4C6R0"/>
<proteinExistence type="predicted"/>
<evidence type="ECO:0000313" key="1">
    <source>
        <dbReference type="EMBL" id="MBW61004.1"/>
    </source>
</evidence>
<reference evidence="1" key="1">
    <citation type="submission" date="2018-01" db="EMBL/GenBank/DDBJ databases">
        <title>An insight into the sialome of Amazonian anophelines.</title>
        <authorList>
            <person name="Ribeiro J.M."/>
            <person name="Scarpassa V."/>
            <person name="Calvo E."/>
        </authorList>
    </citation>
    <scope>NUCLEOTIDE SEQUENCE</scope>
    <source>
        <tissue evidence="1">Salivary glands</tissue>
    </source>
</reference>
<protein>
    <submittedName>
        <fullName evidence="1">Putative secreted protein</fullName>
    </submittedName>
</protein>